<accession>A0A242KZZ4</accession>
<dbReference type="AlphaFoldDB" id="A0A242KZZ4"/>
<dbReference type="Proteomes" id="UP000195024">
    <property type="component" value="Unassembled WGS sequence"/>
</dbReference>
<gene>
    <name evidence="2" type="ORF">A5802_001248</name>
</gene>
<reference evidence="2 3" key="1">
    <citation type="submission" date="2017-05" db="EMBL/GenBank/DDBJ databases">
        <title>The Genome Sequence of Enterococcus mundtii 6B1_DIV0119.</title>
        <authorList>
            <consortium name="The Broad Institute Genomics Platform"/>
            <consortium name="The Broad Institute Genomic Center for Infectious Diseases"/>
            <person name="Earl A."/>
            <person name="Manson A."/>
            <person name="Schwartman J."/>
            <person name="Gilmore M."/>
            <person name="Abouelleil A."/>
            <person name="Cao P."/>
            <person name="Chapman S."/>
            <person name="Cusick C."/>
            <person name="Shea T."/>
            <person name="Young S."/>
            <person name="Neafsey D."/>
            <person name="Nusbaum C."/>
            <person name="Birren B."/>
        </authorList>
    </citation>
    <scope>NUCLEOTIDE SEQUENCE [LARGE SCALE GENOMIC DNA]</scope>
    <source>
        <strain evidence="2 3">6B1_DIV0119</strain>
    </source>
</reference>
<keyword evidence="1" id="KW-0472">Membrane</keyword>
<protein>
    <recommendedName>
        <fullName evidence="4">WxL domain-containing protein</fullName>
    </recommendedName>
</protein>
<dbReference type="RefSeq" id="WP_086334766.1">
    <property type="nucleotide sequence ID" value="NZ_NGMS01000001.1"/>
</dbReference>
<organism evidence="2 3">
    <name type="scientific">Enterococcus mundtii</name>
    <dbReference type="NCBI Taxonomy" id="53346"/>
    <lineage>
        <taxon>Bacteria</taxon>
        <taxon>Bacillati</taxon>
        <taxon>Bacillota</taxon>
        <taxon>Bacilli</taxon>
        <taxon>Lactobacillales</taxon>
        <taxon>Enterococcaceae</taxon>
        <taxon>Enterococcus</taxon>
    </lineage>
</organism>
<evidence type="ECO:0008006" key="4">
    <source>
        <dbReference type="Google" id="ProtNLM"/>
    </source>
</evidence>
<proteinExistence type="predicted"/>
<evidence type="ECO:0000313" key="2">
    <source>
        <dbReference type="EMBL" id="OTP27513.1"/>
    </source>
</evidence>
<name>A0A242KZZ4_ENTMU</name>
<feature type="transmembrane region" description="Helical" evidence="1">
    <location>
        <begin position="7"/>
        <end position="26"/>
    </location>
</feature>
<dbReference type="EMBL" id="NGMS01000001">
    <property type="protein sequence ID" value="OTP27513.1"/>
    <property type="molecule type" value="Genomic_DNA"/>
</dbReference>
<evidence type="ECO:0000256" key="1">
    <source>
        <dbReference type="SAM" id="Phobius"/>
    </source>
</evidence>
<sequence>MIIMNKISILLVFFYLSLLPIVHYYAGDIQFEVNDSHEAGEDIHHFEHSKNNEKEQGLSIQKEEILSDLENGTEWETFDYVMTDDVNNHGFEQIESLNGLGTEGNPYTAGTATELRDVLRAINSSPSNGVYHVVLTNHILYQDSDVFEIRRNLVVDGQGFHMLYSNSSSSTAINTGYRIQRSGVHVTLRNMNFGSNSMTDAAGRIYDNNTYYGIIGSGNVSGINFTAVFEDVDYYARTGAQPLLSWNQESTFIFKGENHFTSRAGTNSQEFMEGYNLVFGSGTKTTIDHQTETDSGFIHGFGTGGSNGGNRRIEVVIEEEAEVSILSSKQNLTHGAPLIFTIADNAKFFYRQTANRALNFSDSHATTINIGRDAQTTFLSNGPINSGNSVTFNVDEPEFIHFENVGTTNRLFARDMTLNRLDGVPGVTGDYQINYLDHAQGLGKRQIPGRATQILADNQFSLIGLRQAIYQRGVHFTWDSIPNVQIGKSELLTTIHPTSQIIKEVRYKLSTERLWSGDSVTSPAAQDAITQANPDTPGVMAVENTTSLSWQNEQLRAGTYYVYVQVIFQQMADGAVAGQEMEPLSIESLWEEKEVMIVRSPIHVEVPLKKIFEVREAGTFHQEEHSQPIITHSNFTIDFTVTHIADHSIDPTISLVVQIPEVEGDHLLLKLSTNDGQAFGPLIVGENRPEAITLEPFLKDPLELFLKGEFAGSIFKKHETDFRLTYTLTAKGDVD</sequence>
<comment type="caution">
    <text evidence="2">The sequence shown here is derived from an EMBL/GenBank/DDBJ whole genome shotgun (WGS) entry which is preliminary data.</text>
</comment>
<keyword evidence="1" id="KW-0812">Transmembrane</keyword>
<keyword evidence="1" id="KW-1133">Transmembrane helix</keyword>
<evidence type="ECO:0000313" key="3">
    <source>
        <dbReference type="Proteomes" id="UP000195024"/>
    </source>
</evidence>